<comment type="caution">
    <text evidence="6">The sequence shown here is derived from an EMBL/GenBank/DDBJ whole genome shotgun (WGS) entry which is preliminary data.</text>
</comment>
<keyword evidence="2" id="KW-0012">Acyltransferase</keyword>
<feature type="domain" description="Aspartate/glutamate/uridylate kinase" evidence="5">
    <location>
        <begin position="145"/>
        <end position="402"/>
    </location>
</feature>
<dbReference type="GO" id="GO:0005737">
    <property type="term" value="C:cytoplasm"/>
    <property type="evidence" value="ECO:0007669"/>
    <property type="project" value="InterPro"/>
</dbReference>
<organism evidence="6 7">
    <name type="scientific">Cylindrotheca closterium</name>
    <dbReference type="NCBI Taxonomy" id="2856"/>
    <lineage>
        <taxon>Eukaryota</taxon>
        <taxon>Sar</taxon>
        <taxon>Stramenopiles</taxon>
        <taxon>Ochrophyta</taxon>
        <taxon>Bacillariophyta</taxon>
        <taxon>Bacillariophyceae</taxon>
        <taxon>Bacillariophycidae</taxon>
        <taxon>Bacillariales</taxon>
        <taxon>Bacillariaceae</taxon>
        <taxon>Cylindrotheca</taxon>
    </lineage>
</organism>
<dbReference type="SUPFAM" id="SSF53633">
    <property type="entry name" value="Carbamate kinase-like"/>
    <property type="match status" value="1"/>
</dbReference>
<dbReference type="Gene3D" id="3.40.1160.10">
    <property type="entry name" value="Acetylglutamate kinase-like"/>
    <property type="match status" value="1"/>
</dbReference>
<keyword evidence="4" id="KW-0732">Signal</keyword>
<evidence type="ECO:0000256" key="2">
    <source>
        <dbReference type="ARBA" id="ARBA00023315"/>
    </source>
</evidence>
<proteinExistence type="predicted"/>
<keyword evidence="1" id="KW-0808">Transferase</keyword>
<sequence>MLSTSIIQRLVLVASAVISVDAFMSSNQMRSFSKRVSGMNGIADHIDDVASEIKFFNDTVIGRNYVLEDYVNGPAMNPPKFDVSKLEFVSTCGADDPDESCSVNELYSDMIEEHKTGEEDDESYPYVDMIRGSAPYIANHRGELAVIHVPGDLLSGFDLSDFMNDITLCWLLGMKIVVVVGCRKQVEERLNSMGQESAISGHTRITSKEHMRIVEEEAGFARFEVERRLHRSLRCSQLSAQTGNVVSGNFFKASRFGIVNGVDFESTGRPKQLNVKRILDYLKSGEIVLMTSVGIDLAGDVLNVNSEALAAFTAASLCANKLVYCSNTGMVLRNKETKMTVQNFRSKDAKKILEHFNMDIRKDYFMSHVDTEGLAGGASEMLVKIGWACKAIRDGVDRAHIIAPSNGALIEELFTAKQGTGTCISEDTFESVHPDDDSGDFVSANEFAVNLSNGVQSDDDPDWPADVPKDTFPWQARADTFD</sequence>
<dbReference type="PANTHER" id="PTHR30602:SF12">
    <property type="entry name" value="AMINO-ACID ACETYLTRANSFERASE NAGS1, CHLOROPLASTIC-RELATED"/>
    <property type="match status" value="1"/>
</dbReference>
<protein>
    <recommendedName>
        <fullName evidence="5">Aspartate/glutamate/uridylate kinase domain-containing protein</fullName>
    </recommendedName>
</protein>
<dbReference type="Proteomes" id="UP001295423">
    <property type="component" value="Unassembled WGS sequence"/>
</dbReference>
<gene>
    <name evidence="6" type="ORF">CYCCA115_LOCUS5265</name>
</gene>
<feature type="chain" id="PRO_5042144031" description="Aspartate/glutamate/uridylate kinase domain-containing protein" evidence="4">
    <location>
        <begin position="23"/>
        <end position="482"/>
    </location>
</feature>
<accession>A0AAD2CK23</accession>
<dbReference type="InterPro" id="IPR001048">
    <property type="entry name" value="Asp/Glu/Uridylate_kinase"/>
</dbReference>
<reference evidence="6" key="1">
    <citation type="submission" date="2023-08" db="EMBL/GenBank/DDBJ databases">
        <authorList>
            <person name="Audoor S."/>
            <person name="Bilcke G."/>
        </authorList>
    </citation>
    <scope>NUCLEOTIDE SEQUENCE</scope>
</reference>
<dbReference type="InterPro" id="IPR010167">
    <property type="entry name" value="NH2A_AcTrfase"/>
</dbReference>
<feature type="region of interest" description="Disordered" evidence="3">
    <location>
        <begin position="453"/>
        <end position="482"/>
    </location>
</feature>
<evidence type="ECO:0000256" key="4">
    <source>
        <dbReference type="SAM" id="SignalP"/>
    </source>
</evidence>
<evidence type="ECO:0000259" key="5">
    <source>
        <dbReference type="Pfam" id="PF00696"/>
    </source>
</evidence>
<dbReference type="Pfam" id="PF00696">
    <property type="entry name" value="AA_kinase"/>
    <property type="match status" value="1"/>
</dbReference>
<evidence type="ECO:0000256" key="3">
    <source>
        <dbReference type="SAM" id="MobiDB-lite"/>
    </source>
</evidence>
<keyword evidence="7" id="KW-1185">Reference proteome</keyword>
<dbReference type="GO" id="GO:0006526">
    <property type="term" value="P:L-arginine biosynthetic process"/>
    <property type="evidence" value="ECO:0007669"/>
    <property type="project" value="InterPro"/>
</dbReference>
<dbReference type="EMBL" id="CAKOGP040000557">
    <property type="protein sequence ID" value="CAJ1936585.1"/>
    <property type="molecule type" value="Genomic_DNA"/>
</dbReference>
<name>A0AAD2CK23_9STRA</name>
<dbReference type="InterPro" id="IPR036393">
    <property type="entry name" value="AceGlu_kinase-like_sf"/>
</dbReference>
<evidence type="ECO:0000313" key="7">
    <source>
        <dbReference type="Proteomes" id="UP001295423"/>
    </source>
</evidence>
<evidence type="ECO:0000256" key="1">
    <source>
        <dbReference type="ARBA" id="ARBA00022679"/>
    </source>
</evidence>
<dbReference type="AlphaFoldDB" id="A0AAD2CK23"/>
<evidence type="ECO:0000313" key="6">
    <source>
        <dbReference type="EMBL" id="CAJ1936585.1"/>
    </source>
</evidence>
<dbReference type="PANTHER" id="PTHR30602">
    <property type="entry name" value="AMINO-ACID ACETYLTRANSFERASE"/>
    <property type="match status" value="1"/>
</dbReference>
<dbReference type="GO" id="GO:0004042">
    <property type="term" value="F:L-glutamate N-acetyltransferase activity"/>
    <property type="evidence" value="ECO:0007669"/>
    <property type="project" value="InterPro"/>
</dbReference>
<feature type="signal peptide" evidence="4">
    <location>
        <begin position="1"/>
        <end position="22"/>
    </location>
</feature>